<dbReference type="PANTHER" id="PTHR30221:SF20">
    <property type="entry name" value="SMALL-CONDUCTANCE MECHANOSENSITIVE CHANNEL"/>
    <property type="match status" value="1"/>
</dbReference>
<accession>A0A401HAU2</accession>
<feature type="transmembrane region" description="Helical" evidence="7">
    <location>
        <begin position="23"/>
        <end position="42"/>
    </location>
</feature>
<dbReference type="Proteomes" id="UP000291213">
    <property type="component" value="Unassembled WGS sequence"/>
</dbReference>
<dbReference type="PANTHER" id="PTHR30221">
    <property type="entry name" value="SMALL-CONDUCTANCE MECHANOSENSITIVE CHANNEL"/>
    <property type="match status" value="1"/>
</dbReference>
<dbReference type="InterPro" id="IPR011066">
    <property type="entry name" value="MscS_channel_C_sf"/>
</dbReference>
<feature type="domain" description="Mechanosensitive ion channel MscS C-terminal" evidence="9">
    <location>
        <begin position="177"/>
        <end position="259"/>
    </location>
</feature>
<proteinExistence type="inferred from homology"/>
<keyword evidence="4 7" id="KW-0812">Transmembrane</keyword>
<feature type="transmembrane region" description="Helical" evidence="7">
    <location>
        <begin position="63"/>
        <end position="82"/>
    </location>
</feature>
<feature type="transmembrane region" description="Helical" evidence="7">
    <location>
        <begin position="88"/>
        <end position="117"/>
    </location>
</feature>
<dbReference type="InterPro" id="IPR049278">
    <property type="entry name" value="MS_channel_C"/>
</dbReference>
<dbReference type="RefSeq" id="WP_165487986.1">
    <property type="nucleotide sequence ID" value="NZ_BDMD01000075.1"/>
</dbReference>
<keyword evidence="5 7" id="KW-1133">Transmembrane helix</keyword>
<keyword evidence="6 7" id="KW-0472">Membrane</keyword>
<organism evidence="11 12">
    <name type="scientific">Aeropyrum pernix</name>
    <dbReference type="NCBI Taxonomy" id="56636"/>
    <lineage>
        <taxon>Archaea</taxon>
        <taxon>Thermoproteota</taxon>
        <taxon>Thermoprotei</taxon>
        <taxon>Desulfurococcales</taxon>
        <taxon>Desulfurococcaceae</taxon>
        <taxon>Aeropyrum</taxon>
    </lineage>
</organism>
<dbReference type="Gene3D" id="2.30.30.60">
    <property type="match status" value="1"/>
</dbReference>
<evidence type="ECO:0000256" key="6">
    <source>
        <dbReference type="ARBA" id="ARBA00023136"/>
    </source>
</evidence>
<evidence type="ECO:0000256" key="4">
    <source>
        <dbReference type="ARBA" id="ARBA00022692"/>
    </source>
</evidence>
<feature type="domain" description="Mechanosensitive ion channel MscS" evidence="8">
    <location>
        <begin position="105"/>
        <end position="166"/>
    </location>
</feature>
<dbReference type="EMBL" id="BDMD01000075">
    <property type="protein sequence ID" value="GBF09543.1"/>
    <property type="molecule type" value="Genomic_DNA"/>
</dbReference>
<reference evidence="11 12" key="1">
    <citation type="submission" date="2017-02" db="EMBL/GenBank/DDBJ databases">
        <title>isolation and characterization of a novel temperate virus Aeropyrum globular virus 1 infecting hyperthermophilic archaeon Aeropyrum.</title>
        <authorList>
            <person name="Yumiya M."/>
            <person name="Yoshida T."/>
            <person name="Sako Y."/>
        </authorList>
    </citation>
    <scope>NUCLEOTIDE SEQUENCE [LARGE SCALE GENOMIC DNA]</scope>
    <source>
        <strain evidence="11 12">YK1-12-2013</strain>
    </source>
</reference>
<evidence type="ECO:0000313" key="11">
    <source>
        <dbReference type="EMBL" id="GBF09543.1"/>
    </source>
</evidence>
<keyword evidence="3" id="KW-1003">Cell membrane</keyword>
<comment type="similarity">
    <text evidence="2">Belongs to the MscS (TC 1.A.23) family.</text>
</comment>
<evidence type="ECO:0000259" key="10">
    <source>
        <dbReference type="Pfam" id="PF21088"/>
    </source>
</evidence>
<dbReference type="Pfam" id="PF00924">
    <property type="entry name" value="MS_channel_2nd"/>
    <property type="match status" value="1"/>
</dbReference>
<gene>
    <name evidence="11" type="ORF">apy_12680</name>
</gene>
<dbReference type="OrthoDB" id="31543at2157"/>
<dbReference type="Gene3D" id="1.10.287.1260">
    <property type="match status" value="1"/>
</dbReference>
<dbReference type="InterPro" id="IPR011014">
    <property type="entry name" value="MscS_channel_TM-2"/>
</dbReference>
<dbReference type="InterPro" id="IPR023408">
    <property type="entry name" value="MscS_beta-dom_sf"/>
</dbReference>
<dbReference type="GO" id="GO:0008381">
    <property type="term" value="F:mechanosensitive monoatomic ion channel activity"/>
    <property type="evidence" value="ECO:0007669"/>
    <property type="project" value="InterPro"/>
</dbReference>
<evidence type="ECO:0000259" key="9">
    <source>
        <dbReference type="Pfam" id="PF21082"/>
    </source>
</evidence>
<feature type="domain" description="Mechanosensitive ion channel transmembrane helices 2/3" evidence="10">
    <location>
        <begin position="63"/>
        <end position="103"/>
    </location>
</feature>
<evidence type="ECO:0000313" key="12">
    <source>
        <dbReference type="Proteomes" id="UP000291213"/>
    </source>
</evidence>
<dbReference type="SUPFAM" id="SSF82689">
    <property type="entry name" value="Mechanosensitive channel protein MscS (YggB), C-terminal domain"/>
    <property type="match status" value="1"/>
</dbReference>
<evidence type="ECO:0000256" key="3">
    <source>
        <dbReference type="ARBA" id="ARBA00022475"/>
    </source>
</evidence>
<dbReference type="SUPFAM" id="SSF50182">
    <property type="entry name" value="Sm-like ribonucleoproteins"/>
    <property type="match status" value="1"/>
</dbReference>
<sequence>MAEIPGLGGASLSWPFNVSLEQVLTAILILSVGAVAALLVRGRVYIYLSKRTSRDIAVAISRILFYTILFLTGVAALAQLGIDISVFLVAGGIVGIALGIASQTVASNLIAGVFLYLERPFKVGDPVIVGSIGGVVYDISILSSKILKWDGVMARIPNEALFKSNVDVLNKSLARRVEYRIPVKETSDYSKAAEIALNAIQEEPLALAEPEPQVFVDNISERGAELVVRFWAPSDQWFNAKIKMLSIIVKRLLDAGVEITPPQRLVSLREGPERLGEGEDRPQSAG</sequence>
<evidence type="ECO:0000259" key="8">
    <source>
        <dbReference type="Pfam" id="PF00924"/>
    </source>
</evidence>
<dbReference type="InterPro" id="IPR006685">
    <property type="entry name" value="MscS_channel_2nd"/>
</dbReference>
<evidence type="ECO:0000256" key="1">
    <source>
        <dbReference type="ARBA" id="ARBA00004651"/>
    </source>
</evidence>
<comment type="caution">
    <text evidence="11">The sequence shown here is derived from an EMBL/GenBank/DDBJ whole genome shotgun (WGS) entry which is preliminary data.</text>
</comment>
<dbReference type="Pfam" id="PF21088">
    <property type="entry name" value="MS_channel_1st"/>
    <property type="match status" value="1"/>
</dbReference>
<dbReference type="Gene3D" id="3.30.70.100">
    <property type="match status" value="1"/>
</dbReference>
<evidence type="ECO:0000256" key="7">
    <source>
        <dbReference type="SAM" id="Phobius"/>
    </source>
</evidence>
<dbReference type="InterPro" id="IPR049142">
    <property type="entry name" value="MS_channel_1st"/>
</dbReference>
<dbReference type="SUPFAM" id="SSF82861">
    <property type="entry name" value="Mechanosensitive channel protein MscS (YggB), transmembrane region"/>
    <property type="match status" value="1"/>
</dbReference>
<dbReference type="GO" id="GO:0005886">
    <property type="term" value="C:plasma membrane"/>
    <property type="evidence" value="ECO:0007669"/>
    <property type="project" value="UniProtKB-SubCell"/>
</dbReference>
<dbReference type="InterPro" id="IPR045275">
    <property type="entry name" value="MscS_archaea/bacteria_type"/>
</dbReference>
<dbReference type="AlphaFoldDB" id="A0A401HAU2"/>
<dbReference type="InterPro" id="IPR010920">
    <property type="entry name" value="LSM_dom_sf"/>
</dbReference>
<evidence type="ECO:0000256" key="2">
    <source>
        <dbReference type="ARBA" id="ARBA00008017"/>
    </source>
</evidence>
<evidence type="ECO:0000256" key="5">
    <source>
        <dbReference type="ARBA" id="ARBA00022989"/>
    </source>
</evidence>
<protein>
    <submittedName>
        <fullName evidence="11">Small conductance mechanosensitive channel MscS</fullName>
    </submittedName>
</protein>
<name>A0A401HAU2_AERPX</name>
<dbReference type="Pfam" id="PF21082">
    <property type="entry name" value="MS_channel_3rd"/>
    <property type="match status" value="1"/>
</dbReference>
<comment type="subcellular location">
    <subcellularLocation>
        <location evidence="1">Cell membrane</location>
        <topology evidence="1">Multi-pass membrane protein</topology>
    </subcellularLocation>
</comment>